<accession>A0A8I1HSB5</accession>
<dbReference type="GO" id="GO:0004113">
    <property type="term" value="F:2',3'-cyclic-nucleotide 3'-phosphodiesterase activity"/>
    <property type="evidence" value="ECO:0007669"/>
    <property type="project" value="InterPro"/>
</dbReference>
<evidence type="ECO:0000313" key="4">
    <source>
        <dbReference type="Proteomes" id="UP000603369"/>
    </source>
</evidence>
<dbReference type="Pfam" id="PF13563">
    <property type="entry name" value="2_5_RNA_ligase2"/>
    <property type="match status" value="1"/>
</dbReference>
<feature type="active site" description="Proton donor" evidence="2">
    <location>
        <position position="42"/>
    </location>
</feature>
<dbReference type="EC" id="3.1.4.58" evidence="2"/>
<comment type="caution">
    <text evidence="3">The sequence shown here is derived from an EMBL/GenBank/DDBJ whole genome shotgun (WGS) entry which is preliminary data.</text>
</comment>
<dbReference type="NCBIfam" id="TIGR02258">
    <property type="entry name" value="2_5_ligase"/>
    <property type="match status" value="1"/>
</dbReference>
<sequence length="180" mass="20077">MIRVFAALLPSAAAREHLVHTLRPIHAATTNELRWTDPDNWHLTMAFYGEQPNDAAAVREHLAHAVAGRAALDVRLSGAGSFEQRTLWVGVGGQARGVRELMAECQLADVPFNHHRPHLTVARAGRRTREPWALADYVRALSVYRGPDFRADRLCLVQSHLGEGRGGGPRYEVIEEYPLF</sequence>
<proteinExistence type="inferred from homology"/>
<dbReference type="EMBL" id="JAEHFL010000002">
    <property type="protein sequence ID" value="MBK3427309.1"/>
    <property type="molecule type" value="Genomic_DNA"/>
</dbReference>
<keyword evidence="1 2" id="KW-0378">Hydrolase</keyword>
<comment type="catalytic activity">
    <reaction evidence="2">
        <text>a 3'-end 2',3'-cyclophospho-ribonucleotide-RNA + H2O = a 3'-end 2'-phospho-ribonucleotide-RNA + H(+)</text>
        <dbReference type="Rhea" id="RHEA:11828"/>
        <dbReference type="Rhea" id="RHEA-COMP:10464"/>
        <dbReference type="Rhea" id="RHEA-COMP:17353"/>
        <dbReference type="ChEBI" id="CHEBI:15377"/>
        <dbReference type="ChEBI" id="CHEBI:15378"/>
        <dbReference type="ChEBI" id="CHEBI:83064"/>
        <dbReference type="ChEBI" id="CHEBI:173113"/>
        <dbReference type="EC" id="3.1.4.58"/>
    </reaction>
</comment>
<reference evidence="3 4" key="1">
    <citation type="submission" date="2020-12" db="EMBL/GenBank/DDBJ databases">
        <title>Draft genome sequence of the commensal strain Corynebacterium tuberculostearicum MFP09/CIP 102622 isolated from human skin.</title>
        <authorList>
            <person name="Boukerb A.M."/>
            <person name="Janvier X."/>
            <person name="Feuilloley M.G.J."/>
            <person name="Groboillot A."/>
        </authorList>
    </citation>
    <scope>NUCLEOTIDE SEQUENCE [LARGE SCALE GENOMIC DNA]</scope>
    <source>
        <strain evidence="3 4">CIP 102622</strain>
    </source>
</reference>
<dbReference type="SUPFAM" id="SSF55144">
    <property type="entry name" value="LigT-like"/>
    <property type="match status" value="1"/>
</dbReference>
<dbReference type="GO" id="GO:0008664">
    <property type="term" value="F:RNA 2',3'-cyclic 3'-phosphodiesterase activity"/>
    <property type="evidence" value="ECO:0007669"/>
    <property type="project" value="UniProtKB-EC"/>
</dbReference>
<dbReference type="RefSeq" id="WP_200435337.1">
    <property type="nucleotide sequence ID" value="NZ_JAEHFL010000002.1"/>
</dbReference>
<organism evidence="3 4">
    <name type="scientific">Corynebacterium tuberculostearicum</name>
    <dbReference type="NCBI Taxonomy" id="38304"/>
    <lineage>
        <taxon>Bacteria</taxon>
        <taxon>Bacillati</taxon>
        <taxon>Actinomycetota</taxon>
        <taxon>Actinomycetes</taxon>
        <taxon>Mycobacteriales</taxon>
        <taxon>Corynebacteriaceae</taxon>
        <taxon>Corynebacterium</taxon>
    </lineage>
</organism>
<comment type="function">
    <text evidence="2">Hydrolyzes RNA 2',3'-cyclic phosphodiester to an RNA 2'-phosphomonoester.</text>
</comment>
<feature type="active site" description="Proton acceptor" evidence="2">
    <location>
        <position position="118"/>
    </location>
</feature>
<evidence type="ECO:0000313" key="3">
    <source>
        <dbReference type="EMBL" id="MBK3427309.1"/>
    </source>
</evidence>
<dbReference type="Gene3D" id="3.90.1140.10">
    <property type="entry name" value="Cyclic phosphodiesterase"/>
    <property type="match status" value="1"/>
</dbReference>
<dbReference type="AlphaFoldDB" id="A0A8I1HSB5"/>
<dbReference type="InterPro" id="IPR009097">
    <property type="entry name" value="Cyclic_Pdiesterase"/>
</dbReference>
<protein>
    <recommendedName>
        <fullName evidence="2">RNA 2',3'-cyclic phosphodiesterase</fullName>
        <shortName evidence="2">RNA 2',3'-CPDase</shortName>
        <ecNumber evidence="2">3.1.4.58</ecNumber>
    </recommendedName>
</protein>
<dbReference type="PANTHER" id="PTHR35561">
    <property type="entry name" value="RNA 2',3'-CYCLIC PHOSPHODIESTERASE"/>
    <property type="match status" value="1"/>
</dbReference>
<evidence type="ECO:0000256" key="1">
    <source>
        <dbReference type="ARBA" id="ARBA00022801"/>
    </source>
</evidence>
<evidence type="ECO:0000256" key="2">
    <source>
        <dbReference type="HAMAP-Rule" id="MF_01940"/>
    </source>
</evidence>
<gene>
    <name evidence="3" type="primary">thpR</name>
    <name evidence="3" type="ORF">JDP02_02125</name>
</gene>
<comment type="similarity">
    <text evidence="2">Belongs to the 2H phosphoesterase superfamily. ThpR family.</text>
</comment>
<dbReference type="PANTHER" id="PTHR35561:SF1">
    <property type="entry name" value="RNA 2',3'-CYCLIC PHOSPHODIESTERASE"/>
    <property type="match status" value="1"/>
</dbReference>
<feature type="short sequence motif" description="HXTX 2" evidence="2">
    <location>
        <begin position="118"/>
        <end position="121"/>
    </location>
</feature>
<dbReference type="HAMAP" id="MF_01940">
    <property type="entry name" value="RNA_CPDase"/>
    <property type="match status" value="1"/>
</dbReference>
<dbReference type="InterPro" id="IPR004175">
    <property type="entry name" value="RNA_CPDase"/>
</dbReference>
<dbReference type="Proteomes" id="UP000603369">
    <property type="component" value="Unassembled WGS sequence"/>
</dbReference>
<feature type="short sequence motif" description="HXTX 1" evidence="2">
    <location>
        <begin position="42"/>
        <end position="45"/>
    </location>
</feature>
<name>A0A8I1HSB5_9CORY</name>
<keyword evidence="4" id="KW-1185">Reference proteome</keyword>